<dbReference type="AlphaFoldDB" id="A0A508YQY2"/>
<evidence type="ECO:0000313" key="2">
    <source>
        <dbReference type="Proteomes" id="UP000365705"/>
    </source>
</evidence>
<name>A0A508YQY2_LIMMU</name>
<proteinExistence type="predicted"/>
<evidence type="ECO:0000313" key="1">
    <source>
        <dbReference type="EMBL" id="VTZ89799.1"/>
    </source>
</evidence>
<dbReference type="EMBL" id="CABFNH010000010">
    <property type="protein sequence ID" value="VTZ89799.1"/>
    <property type="molecule type" value="Genomic_DNA"/>
</dbReference>
<organism evidence="1 2">
    <name type="scientific">Limosilactobacillus mucosae</name>
    <name type="common">Lactobacillus mucosae</name>
    <dbReference type="NCBI Taxonomy" id="97478"/>
    <lineage>
        <taxon>Bacteria</taxon>
        <taxon>Bacillati</taxon>
        <taxon>Bacillota</taxon>
        <taxon>Bacilli</taxon>
        <taxon>Lactobacillales</taxon>
        <taxon>Lactobacillaceae</taxon>
        <taxon>Limosilactobacillus</taxon>
    </lineage>
</organism>
<protein>
    <submittedName>
        <fullName evidence="1">Uncharacterized protein</fullName>
    </submittedName>
</protein>
<gene>
    <name evidence="1" type="ORF">LMUP508_00925</name>
</gene>
<accession>A0A508YQY2</accession>
<reference evidence="1 2" key="1">
    <citation type="submission" date="2019-06" db="EMBL/GenBank/DDBJ databases">
        <authorList>
            <person name="Rodrigo-Torres L."/>
            <person name="Arahal R. D."/>
            <person name="Lucena T."/>
        </authorList>
    </citation>
    <scope>NUCLEOTIDE SEQUENCE [LARGE SCALE GENOMIC DNA]</scope>
    <source>
        <strain evidence="1 2">INIA P508</strain>
    </source>
</reference>
<sequence>MDLFGPVFGVLLVALLLVDHSILANRITKLENEVKRYEQRYPN</sequence>
<dbReference type="Proteomes" id="UP000365705">
    <property type="component" value="Unassembled WGS sequence"/>
</dbReference>